<reference evidence="3 4" key="1">
    <citation type="submission" date="2020-10" db="EMBL/GenBank/DDBJ databases">
        <title>Sequencing the genomes of 1000 actinobacteria strains.</title>
        <authorList>
            <person name="Klenk H.-P."/>
        </authorList>
    </citation>
    <scope>NUCLEOTIDE SEQUENCE [LARGE SCALE GENOMIC DNA]</scope>
    <source>
        <strain evidence="3 4">DSM 43748</strain>
    </source>
</reference>
<dbReference type="InterPro" id="IPR025110">
    <property type="entry name" value="AMP-bd_C"/>
</dbReference>
<evidence type="ECO:0000313" key="3">
    <source>
        <dbReference type="EMBL" id="MBE1564269.1"/>
    </source>
</evidence>
<proteinExistence type="predicted"/>
<accession>A0ABR9KQG5</accession>
<gene>
    <name evidence="3" type="ORF">H4W81_007048</name>
</gene>
<dbReference type="InterPro" id="IPR045851">
    <property type="entry name" value="AMP-bd_C_sf"/>
</dbReference>
<dbReference type="Pfam" id="PF13193">
    <property type="entry name" value="AMP-binding_C"/>
    <property type="match status" value="1"/>
</dbReference>
<dbReference type="InterPro" id="IPR050237">
    <property type="entry name" value="ATP-dep_AMP-bd_enzyme"/>
</dbReference>
<dbReference type="InterPro" id="IPR000873">
    <property type="entry name" value="AMP-dep_synth/lig_dom"/>
</dbReference>
<dbReference type="EMBL" id="JADBEF010000001">
    <property type="protein sequence ID" value="MBE1564269.1"/>
    <property type="molecule type" value="Genomic_DNA"/>
</dbReference>
<organism evidence="3 4">
    <name type="scientific">Nonomuraea africana</name>
    <dbReference type="NCBI Taxonomy" id="46171"/>
    <lineage>
        <taxon>Bacteria</taxon>
        <taxon>Bacillati</taxon>
        <taxon>Actinomycetota</taxon>
        <taxon>Actinomycetes</taxon>
        <taxon>Streptosporangiales</taxon>
        <taxon>Streptosporangiaceae</taxon>
        <taxon>Nonomuraea</taxon>
    </lineage>
</organism>
<evidence type="ECO:0000259" key="1">
    <source>
        <dbReference type="Pfam" id="PF00501"/>
    </source>
</evidence>
<dbReference type="Gene3D" id="3.30.300.30">
    <property type="match status" value="1"/>
</dbReference>
<feature type="domain" description="AMP-dependent synthetase/ligase" evidence="1">
    <location>
        <begin position="12"/>
        <end position="362"/>
    </location>
</feature>
<dbReference type="PANTHER" id="PTHR43767:SF10">
    <property type="entry name" value="SURFACTIN SYNTHASE SUBUNIT 1"/>
    <property type="match status" value="1"/>
</dbReference>
<dbReference type="Proteomes" id="UP000661607">
    <property type="component" value="Unassembled WGS sequence"/>
</dbReference>
<keyword evidence="4" id="KW-1185">Reference proteome</keyword>
<dbReference type="CDD" id="cd04433">
    <property type="entry name" value="AFD_class_I"/>
    <property type="match status" value="1"/>
</dbReference>
<comment type="caution">
    <text evidence="3">The sequence shown here is derived from an EMBL/GenBank/DDBJ whole genome shotgun (WGS) entry which is preliminary data.</text>
</comment>
<name>A0ABR9KQG5_9ACTN</name>
<evidence type="ECO:0000313" key="4">
    <source>
        <dbReference type="Proteomes" id="UP000661607"/>
    </source>
</evidence>
<sequence>MIDIVSGVLDVASATPSRTALIAPDGTPVSYGTLRERVLTIAHALSSEAAGSGDLEFGVLFAVRPGPDAVAMALGAVAAGGTLVLADPGLAPEVFAGRMALTRPRWVLSESLLYLLSGPLKGLARRRGLSLPALRDPFPHARHLYTGRWLPGVPRGALRLGGLPAVQAMPRVHDHAAVVAFTSGTTEQPKGVVHTRRSLSEGLRLFSTAVSLGPEDVVHTDQFILGLPALIAGATWSMRGRGDYAEELAARRATHAFSVPVQLHELLSRTPALPDTLRCLLLGAAPAPPAVLRKAMAAAPRARVLSVYAMTEALPIAIATAEEKLATTEGDLLGAPLPGVGVRVADDGELFVGGPHLARGYLGHEPLTELPTGDLVRLDGEGRLVLLGRKKDMILRDGVNIYPGLYEPAIAALPGVHEAAIVGLPDQETGDEEVVLALTTTTGYDERSLRRALPELVDAAALPDRVVTLPELPRKGRSDKLDRAAIRTMVAR</sequence>
<keyword evidence="3" id="KW-0436">Ligase</keyword>
<evidence type="ECO:0000259" key="2">
    <source>
        <dbReference type="Pfam" id="PF13193"/>
    </source>
</evidence>
<dbReference type="InterPro" id="IPR042099">
    <property type="entry name" value="ANL_N_sf"/>
</dbReference>
<feature type="domain" description="AMP-binding enzyme C-terminal" evidence="2">
    <location>
        <begin position="407"/>
        <end position="475"/>
    </location>
</feature>
<dbReference type="Gene3D" id="3.40.50.12780">
    <property type="entry name" value="N-terminal domain of ligase-like"/>
    <property type="match status" value="1"/>
</dbReference>
<dbReference type="RefSeq" id="WP_192778678.1">
    <property type="nucleotide sequence ID" value="NZ_BAAASY010000008.1"/>
</dbReference>
<dbReference type="GO" id="GO:0016874">
    <property type="term" value="F:ligase activity"/>
    <property type="evidence" value="ECO:0007669"/>
    <property type="project" value="UniProtKB-KW"/>
</dbReference>
<protein>
    <submittedName>
        <fullName evidence="3">Acyl-CoA synthetase (AMP-forming)/AMP-acid ligase II</fullName>
    </submittedName>
</protein>
<dbReference type="PANTHER" id="PTHR43767">
    <property type="entry name" value="LONG-CHAIN-FATTY-ACID--COA LIGASE"/>
    <property type="match status" value="1"/>
</dbReference>
<dbReference type="Pfam" id="PF00501">
    <property type="entry name" value="AMP-binding"/>
    <property type="match status" value="1"/>
</dbReference>
<dbReference type="SUPFAM" id="SSF56801">
    <property type="entry name" value="Acetyl-CoA synthetase-like"/>
    <property type="match status" value="1"/>
</dbReference>